<gene>
    <name evidence="1" type="ORF">F2Y86_07930</name>
</gene>
<protein>
    <submittedName>
        <fullName evidence="1">Uncharacterized protein</fullName>
    </submittedName>
</protein>
<dbReference type="Pfam" id="PF07388">
    <property type="entry name" value="A-2_8-polyST"/>
    <property type="match status" value="1"/>
</dbReference>
<reference evidence="1 2" key="1">
    <citation type="journal article" date="2019" name="Nat. Med.">
        <title>A library of human gut bacterial isolates paired with longitudinal multiomics data enables mechanistic microbiome research.</title>
        <authorList>
            <person name="Poyet M."/>
            <person name="Groussin M."/>
            <person name="Gibbons S.M."/>
            <person name="Avila-Pacheco J."/>
            <person name="Jiang X."/>
            <person name="Kearney S.M."/>
            <person name="Perrotta A.R."/>
            <person name="Berdy B."/>
            <person name="Zhao S."/>
            <person name="Lieberman T.D."/>
            <person name="Swanson P.K."/>
            <person name="Smith M."/>
            <person name="Roesemann S."/>
            <person name="Alexander J.E."/>
            <person name="Rich S.A."/>
            <person name="Livny J."/>
            <person name="Vlamakis H."/>
            <person name="Clish C."/>
            <person name="Bullock K."/>
            <person name="Deik A."/>
            <person name="Scott J."/>
            <person name="Pierce K.A."/>
            <person name="Xavier R.J."/>
            <person name="Alm E.J."/>
        </authorList>
    </citation>
    <scope>NUCLEOTIDE SEQUENCE [LARGE SCALE GENOMIC DNA]</scope>
    <source>
        <strain evidence="1 2">BIOML-A7</strain>
    </source>
</reference>
<evidence type="ECO:0000313" key="1">
    <source>
        <dbReference type="EMBL" id="KAA5409628.1"/>
    </source>
</evidence>
<dbReference type="InterPro" id="IPR010866">
    <property type="entry name" value="A-2_8-polyST"/>
</dbReference>
<accession>A0A5M6AD19</accession>
<comment type="caution">
    <text evidence="1">The sequence shown here is derived from an EMBL/GenBank/DDBJ whole genome shotgun (WGS) entry which is preliminary data.</text>
</comment>
<name>A0A5M6AD19_9BACE</name>
<sequence>MRQITIDQIPSLVECNGINFIGTAVTPWHAHGIDCAIKYIRSQGRTVKGLVFIKPALKEGKIYYILDEQNFVNDCCEFYQLAAIFNTQPLYLLNKQFNRFQATARYNNQDYVDKHLVFIASPWHLDLDLFICLHSHLHKSHSFRLMKVEEGLSTYFPAVNTFKHIWTVNAKNKKRLSLLASFLFQSFDKILQQRFEHHTNWINLNLLKITSGNFHENVIATSLYRDTVSEFESKKKIGNGLPNLNGAVILCTMAYLKSEIKGNSDVNTLEKIVEELHKQGVKIFLKPHPREIDYRIRYASLGCEFIDIPCSVESILVSNSNIKAIISFSSTVLITAKLLFKIKAISILNLLDINMYGAYIQDEMHSFIDCFASLVDMPKSLSELRSLTI</sequence>
<dbReference type="EMBL" id="VVYW01000006">
    <property type="protein sequence ID" value="KAA5409628.1"/>
    <property type="molecule type" value="Genomic_DNA"/>
</dbReference>
<dbReference type="RefSeq" id="WP_149949625.1">
    <property type="nucleotide sequence ID" value="NZ_RCXI01000006.1"/>
</dbReference>
<dbReference type="AlphaFoldDB" id="A0A5M6AD19"/>
<proteinExistence type="predicted"/>
<organism evidence="1 2">
    <name type="scientific">Bacteroides cellulosilyticus</name>
    <dbReference type="NCBI Taxonomy" id="246787"/>
    <lineage>
        <taxon>Bacteria</taxon>
        <taxon>Pseudomonadati</taxon>
        <taxon>Bacteroidota</taxon>
        <taxon>Bacteroidia</taxon>
        <taxon>Bacteroidales</taxon>
        <taxon>Bacteroidaceae</taxon>
        <taxon>Bacteroides</taxon>
    </lineage>
</organism>
<dbReference type="Gene3D" id="3.40.50.11110">
    <property type="entry name" value="Sialyltransferase, C-terminal GT-B Rossman nucleotide-binding domain"/>
    <property type="match status" value="1"/>
</dbReference>
<evidence type="ECO:0000313" key="2">
    <source>
        <dbReference type="Proteomes" id="UP000325055"/>
    </source>
</evidence>
<dbReference type="Proteomes" id="UP000325055">
    <property type="component" value="Unassembled WGS sequence"/>
</dbReference>